<accession>A0AAP6HFH1</accession>
<dbReference type="PANTHER" id="PTHR11070">
    <property type="entry name" value="UVRD / RECB / PCRA DNA HELICASE FAMILY MEMBER"/>
    <property type="match status" value="1"/>
</dbReference>
<dbReference type="InterPro" id="IPR000212">
    <property type="entry name" value="DNA_helicase_UvrD/REP"/>
</dbReference>
<evidence type="ECO:0000259" key="6">
    <source>
        <dbReference type="PROSITE" id="PS51198"/>
    </source>
</evidence>
<dbReference type="GO" id="GO:0016787">
    <property type="term" value="F:hydrolase activity"/>
    <property type="evidence" value="ECO:0007669"/>
    <property type="project" value="UniProtKB-UniRule"/>
</dbReference>
<keyword evidence="2 5" id="KW-0378">Hydrolase</keyword>
<dbReference type="RefSeq" id="WP_154469032.1">
    <property type="nucleotide sequence ID" value="NZ_CP110126.1"/>
</dbReference>
<evidence type="ECO:0000256" key="2">
    <source>
        <dbReference type="ARBA" id="ARBA00022801"/>
    </source>
</evidence>
<dbReference type="Gene3D" id="3.40.50.300">
    <property type="entry name" value="P-loop containing nucleotide triphosphate hydrolases"/>
    <property type="match status" value="2"/>
</dbReference>
<feature type="binding site" evidence="5">
    <location>
        <begin position="30"/>
        <end position="37"/>
    </location>
    <ligand>
        <name>ATP</name>
        <dbReference type="ChEBI" id="CHEBI:30616"/>
    </ligand>
</feature>
<reference evidence="7" key="1">
    <citation type="submission" date="2023-01" db="EMBL/GenBank/DDBJ databases">
        <title>Genome-based studies on antimicrobial resistance profiles of Riemerella anatipestifer in China, 1994 to 2021.</title>
        <authorList>
            <person name="Yang Z."/>
            <person name="Zhu D."/>
        </authorList>
    </citation>
    <scope>NUCLEOTIDE SEQUENCE</scope>
    <source>
        <strain evidence="7">RCAD1218</strain>
    </source>
</reference>
<evidence type="ECO:0000256" key="5">
    <source>
        <dbReference type="PROSITE-ProRule" id="PRU00560"/>
    </source>
</evidence>
<evidence type="ECO:0000256" key="4">
    <source>
        <dbReference type="ARBA" id="ARBA00022840"/>
    </source>
</evidence>
<keyword evidence="3 5" id="KW-0347">Helicase</keyword>
<comment type="caution">
    <text evidence="7">The sequence shown here is derived from an EMBL/GenBank/DDBJ whole genome shotgun (WGS) entry which is preliminary data.</text>
</comment>
<dbReference type="Pfam" id="PF13245">
    <property type="entry name" value="AAA_19"/>
    <property type="match status" value="1"/>
</dbReference>
<dbReference type="GO" id="GO:0005524">
    <property type="term" value="F:ATP binding"/>
    <property type="evidence" value="ECO:0007669"/>
    <property type="project" value="UniProtKB-UniRule"/>
</dbReference>
<evidence type="ECO:0000256" key="3">
    <source>
        <dbReference type="ARBA" id="ARBA00022806"/>
    </source>
</evidence>
<dbReference type="GO" id="GO:0000725">
    <property type="term" value="P:recombinational repair"/>
    <property type="evidence" value="ECO:0007669"/>
    <property type="project" value="TreeGrafter"/>
</dbReference>
<dbReference type="GO" id="GO:0043138">
    <property type="term" value="F:3'-5' DNA helicase activity"/>
    <property type="evidence" value="ECO:0007669"/>
    <property type="project" value="TreeGrafter"/>
</dbReference>
<dbReference type="InterPro" id="IPR027417">
    <property type="entry name" value="P-loop_NTPase"/>
</dbReference>
<dbReference type="PANTHER" id="PTHR11070:SF3">
    <property type="entry name" value="DNA 3'-5' HELICASE"/>
    <property type="match status" value="1"/>
</dbReference>
<dbReference type="InterPro" id="IPR014016">
    <property type="entry name" value="UvrD-like_ATP-bd"/>
</dbReference>
<protein>
    <submittedName>
        <fullName evidence="7">ATP-dependent helicase</fullName>
    </submittedName>
</protein>
<proteinExistence type="predicted"/>
<evidence type="ECO:0000256" key="1">
    <source>
        <dbReference type="ARBA" id="ARBA00022741"/>
    </source>
</evidence>
<keyword evidence="4 5" id="KW-0067">ATP-binding</keyword>
<feature type="domain" description="UvrD-like helicase ATP-binding" evidence="6">
    <location>
        <begin position="9"/>
        <end position="257"/>
    </location>
</feature>
<dbReference type="EMBL" id="JAQZHK010000001">
    <property type="protein sequence ID" value="MDY3511895.1"/>
    <property type="molecule type" value="Genomic_DNA"/>
</dbReference>
<evidence type="ECO:0000313" key="7">
    <source>
        <dbReference type="EMBL" id="MDY3511895.1"/>
    </source>
</evidence>
<dbReference type="SUPFAM" id="SSF52540">
    <property type="entry name" value="P-loop containing nucleoside triphosphate hydrolases"/>
    <property type="match status" value="1"/>
</dbReference>
<organism evidence="7 8">
    <name type="scientific">Riemerella anatipestifer</name>
    <name type="common">Moraxella anatipestifer</name>
    <dbReference type="NCBI Taxonomy" id="34085"/>
    <lineage>
        <taxon>Bacteria</taxon>
        <taxon>Pseudomonadati</taxon>
        <taxon>Bacteroidota</taxon>
        <taxon>Flavobacteriia</taxon>
        <taxon>Flavobacteriales</taxon>
        <taxon>Weeksellaceae</taxon>
        <taxon>Riemerella</taxon>
    </lineage>
</organism>
<dbReference type="GO" id="GO:0003677">
    <property type="term" value="F:DNA binding"/>
    <property type="evidence" value="ECO:0007669"/>
    <property type="project" value="InterPro"/>
</dbReference>
<dbReference type="GO" id="GO:0005829">
    <property type="term" value="C:cytosol"/>
    <property type="evidence" value="ECO:0007669"/>
    <property type="project" value="TreeGrafter"/>
</dbReference>
<sequence length="629" mass="73611">MAKTGLMDNKNEFQRIMEHISQGNNFLLSGGAGSGKTYTLVEVIRQVIEDNPISKIACMTYTNAAVKEIEERVNHKNLIVSTIHDFLWDNIKHFQKEIKEIIIELANDIDIPQISIDGLTPIDINFFNDIERIQYKEYLRLKEGIISHDEVLLISNFMFKKHKKLCNILKDKFKFIFIDEYQDTHREVVEIFLDYLRVSPKKTVVGFFGDVMQSIYPDGIGDLNEYIDSGAVVEVKKEQNRRNPKKVYELANILRAKIDGLVQTHSDDLNAPNMENGIVKEGNIKFIYSNDGDLNKVRNYLNWDFNDSKETKELNLTHNLIADKANFRLLMDIYDKERIIELKNRIVKEIKEKNIEISEDATFGDVIELVNYTVSNRNQIGRFINENPDLFEEAKKYPFSKFKGIYVKSDMLVEDKKQDVEDENKKGSKRDKLIKHLFKIQNNLTYYKRGDYNEFIRKTEFKITKSTHKIALKSIIEEFSTDGKTIEDIINLADDKGICKIDDNLKNYISDNEYIYNRVKKLKFSQFQNLYKYLEGYTPFSTQHKTKGNEFNNVLVILDNGRWNDYNFEYLFLESGTESVLNRTQKIFYVCCTRAKENLAVYFHSPKPQVIVMAKKWFGESNVIEIDNL</sequence>
<evidence type="ECO:0000313" key="8">
    <source>
        <dbReference type="Proteomes" id="UP001284033"/>
    </source>
</evidence>
<keyword evidence="1 5" id="KW-0547">Nucleotide-binding</keyword>
<dbReference type="PROSITE" id="PS51198">
    <property type="entry name" value="UVRD_HELICASE_ATP_BIND"/>
    <property type="match status" value="1"/>
</dbReference>
<name>A0AAP6HFH1_RIEAN</name>
<gene>
    <name evidence="7" type="ORF">PG303_01540</name>
</gene>
<dbReference type="AlphaFoldDB" id="A0AAP6HFH1"/>
<dbReference type="Proteomes" id="UP001284033">
    <property type="component" value="Unassembled WGS sequence"/>
</dbReference>